<dbReference type="AlphaFoldDB" id="A0ABD7ZJT3"/>
<dbReference type="EMBL" id="CP119875">
    <property type="protein sequence ID" value="WMY13459.1"/>
    <property type="molecule type" value="Genomic_DNA"/>
</dbReference>
<evidence type="ECO:0000313" key="1">
    <source>
        <dbReference type="EMBL" id="QPR78328.1"/>
    </source>
</evidence>
<sequence length="48" mass="5563">MGKEINFLKCPPCIVCEKQEGELPLNEMNVVCEKCDQITYEQDIERDS</sequence>
<evidence type="ECO:0000313" key="2">
    <source>
        <dbReference type="EMBL" id="WMY13459.1"/>
    </source>
</evidence>
<dbReference type="GeneID" id="93008816"/>
<reference evidence="1 3" key="1">
    <citation type="submission" date="2020-12" db="EMBL/GenBank/DDBJ databases">
        <title>FDA dAtabase for Regulatory Grade micrObial Sequences (FDA-ARGOS): Supporting development and validation of Infectious Disease Dx tests.</title>
        <authorList>
            <person name="Nelson B."/>
            <person name="Plummer A."/>
            <person name="Tallon L."/>
            <person name="Sadzewicz L."/>
            <person name="Zhao X."/>
            <person name="Boylan J."/>
            <person name="Ott S."/>
            <person name="Bowen H."/>
            <person name="Vavikolanu K."/>
            <person name="Mehta A."/>
            <person name="Aluvathingal J."/>
            <person name="Nadendla S."/>
            <person name="Myers T."/>
            <person name="Yan Y."/>
            <person name="Sichtig H."/>
        </authorList>
    </citation>
    <scope>NUCLEOTIDE SEQUENCE [LARGE SCALE GENOMIC DNA]</scope>
    <source>
        <strain evidence="1 3">FDAARGOS_920</strain>
    </source>
</reference>
<dbReference type="Proteomes" id="UP001260090">
    <property type="component" value="Chromosome"/>
</dbReference>
<dbReference type="EMBL" id="CP065739">
    <property type="protein sequence ID" value="QPR78328.1"/>
    <property type="molecule type" value="Genomic_DNA"/>
</dbReference>
<gene>
    <name evidence="1" type="ORF">I6G77_03730</name>
    <name evidence="2" type="ORF">P3F89_15900</name>
</gene>
<accession>A0ABD7ZJT3</accession>
<evidence type="ECO:0000313" key="3">
    <source>
        <dbReference type="Proteomes" id="UP000594791"/>
    </source>
</evidence>
<name>A0ABD7ZJT3_9BACI</name>
<reference evidence="2 4" key="2">
    <citation type="submission" date="2023-03" db="EMBL/GenBank/DDBJ databases">
        <title>Plant growth-promoting bacteria for biocontrol of bacterial wilt in tomato.</title>
        <authorList>
            <person name="Song J."/>
            <person name="Jin Y.J."/>
        </authorList>
    </citation>
    <scope>NUCLEOTIDE SEQUENCE [LARGE SCALE GENOMIC DNA]</scope>
    <source>
        <strain evidence="2 4">T36S-23</strain>
    </source>
</reference>
<dbReference type="RefSeq" id="WP_001972345.1">
    <property type="nucleotide sequence ID" value="NZ_CP020937.1"/>
</dbReference>
<evidence type="ECO:0000313" key="4">
    <source>
        <dbReference type="Proteomes" id="UP001260090"/>
    </source>
</evidence>
<organism evidence="2 4">
    <name type="scientific">Bacillus tropicus</name>
    <dbReference type="NCBI Taxonomy" id="2026188"/>
    <lineage>
        <taxon>Bacteria</taxon>
        <taxon>Bacillati</taxon>
        <taxon>Bacillota</taxon>
        <taxon>Bacilli</taxon>
        <taxon>Bacillales</taxon>
        <taxon>Bacillaceae</taxon>
        <taxon>Bacillus</taxon>
        <taxon>Bacillus cereus group</taxon>
    </lineage>
</organism>
<protein>
    <submittedName>
        <fullName evidence="2">Uncharacterized protein</fullName>
    </submittedName>
</protein>
<dbReference type="Proteomes" id="UP000594791">
    <property type="component" value="Chromosome"/>
</dbReference>
<keyword evidence="3" id="KW-1185">Reference proteome</keyword>
<proteinExistence type="predicted"/>